<keyword evidence="2" id="KW-1185">Reference proteome</keyword>
<protein>
    <submittedName>
        <fullName evidence="1">Uncharacterized protein</fullName>
    </submittedName>
</protein>
<comment type="caution">
    <text evidence="1">The sequence shown here is derived from an EMBL/GenBank/DDBJ whole genome shotgun (WGS) entry which is preliminary data.</text>
</comment>
<accession>A0A3E1YFR2</accession>
<proteinExistence type="predicted"/>
<sequence length="273" mass="32332">MNPINLEISVRHYLPIVFELLGERKIKPSQWRKINDNYRKIKKDRFTNYLNNSQKLFEVNLYDLFDMMEIGNRQAYFFLYLIKRSLEELCNAIPENNRYKLRDTLYNMLVQFDHKHRNYIGELLVLNNIVKSQQFELIEIEEPITNSTSADFFLRNKTTGATELLEVVNIHIDQPKEDIKKFIEGKLEAKFEAKTKNQIEYKRFTLIPVVWAPYKILRQIEKLYDDGDGIRLAYSLPPCAFASFDVENTINFVLKFGTIPTLFKGLNIQESIK</sequence>
<evidence type="ECO:0000313" key="2">
    <source>
        <dbReference type="Proteomes" id="UP000260644"/>
    </source>
</evidence>
<dbReference type="OrthoDB" id="1416476at2"/>
<reference evidence="1 2" key="1">
    <citation type="submission" date="2018-07" db="EMBL/GenBank/DDBJ databases">
        <title>Chitinophaga K2CV101002-2 sp. nov., isolated from a monsoon evergreen broad-leaved forest soil.</title>
        <authorList>
            <person name="Lv Y."/>
        </authorList>
    </citation>
    <scope>NUCLEOTIDE SEQUENCE [LARGE SCALE GENOMIC DNA]</scope>
    <source>
        <strain evidence="1 2">GDMCC 1.1288</strain>
    </source>
</reference>
<organism evidence="1 2">
    <name type="scientific">Chitinophaga silvatica</name>
    <dbReference type="NCBI Taxonomy" id="2282649"/>
    <lineage>
        <taxon>Bacteria</taxon>
        <taxon>Pseudomonadati</taxon>
        <taxon>Bacteroidota</taxon>
        <taxon>Chitinophagia</taxon>
        <taxon>Chitinophagales</taxon>
        <taxon>Chitinophagaceae</taxon>
        <taxon>Chitinophaga</taxon>
    </lineage>
</organism>
<gene>
    <name evidence="1" type="ORF">DVR12_00080</name>
</gene>
<evidence type="ECO:0000313" key="1">
    <source>
        <dbReference type="EMBL" id="RFS26224.1"/>
    </source>
</evidence>
<dbReference type="Proteomes" id="UP000260644">
    <property type="component" value="Unassembled WGS sequence"/>
</dbReference>
<name>A0A3E1YFR2_9BACT</name>
<dbReference type="EMBL" id="QPMM01000001">
    <property type="protein sequence ID" value="RFS26224.1"/>
    <property type="molecule type" value="Genomic_DNA"/>
</dbReference>
<dbReference type="RefSeq" id="WP_116973418.1">
    <property type="nucleotide sequence ID" value="NZ_QPMM01000001.1"/>
</dbReference>
<dbReference type="AlphaFoldDB" id="A0A3E1YFR2"/>